<evidence type="ECO:0000313" key="2">
    <source>
        <dbReference type="EMBL" id="PWU70175.1"/>
    </source>
</evidence>
<feature type="transmembrane region" description="Helical" evidence="1">
    <location>
        <begin position="32"/>
        <end position="52"/>
    </location>
</feature>
<name>A0A317L3E3_9BACI</name>
<evidence type="ECO:0000256" key="1">
    <source>
        <dbReference type="SAM" id="Phobius"/>
    </source>
</evidence>
<gene>
    <name evidence="2" type="ORF">DLJ74_01550</name>
</gene>
<sequence>MEFWRAIGLKLLFTVITILSLLAIFSEANLRSMIGITLFVFAVSFLIGDLVILRKVSSITATIIDFPLYLLLLWISCDFFLFADILETYGIPLMGATFLTILEPFVHIRLRYAARKSKPNFSSQAYLTESSQEIIEKDEEND</sequence>
<feature type="transmembrane region" description="Helical" evidence="1">
    <location>
        <begin position="7"/>
        <end position="26"/>
    </location>
</feature>
<dbReference type="AlphaFoldDB" id="A0A317L3E3"/>
<keyword evidence="1" id="KW-0812">Transmembrane</keyword>
<dbReference type="OrthoDB" id="2111682at2"/>
<accession>A0A317L3E3</accession>
<evidence type="ECO:0000313" key="3">
    <source>
        <dbReference type="Proteomes" id="UP000245624"/>
    </source>
</evidence>
<keyword evidence="3" id="KW-1185">Reference proteome</keyword>
<keyword evidence="1" id="KW-1133">Transmembrane helix</keyword>
<proteinExistence type="predicted"/>
<dbReference type="EMBL" id="QGTD01000003">
    <property type="protein sequence ID" value="PWU70175.1"/>
    <property type="molecule type" value="Genomic_DNA"/>
</dbReference>
<keyword evidence="1" id="KW-0472">Membrane</keyword>
<protein>
    <submittedName>
        <fullName evidence="2">DUF2512 domain-containing protein</fullName>
    </submittedName>
</protein>
<organism evidence="2 3">
    <name type="scientific">Gracilibacillus dipsosauri</name>
    <dbReference type="NCBI Taxonomy" id="178340"/>
    <lineage>
        <taxon>Bacteria</taxon>
        <taxon>Bacillati</taxon>
        <taxon>Bacillota</taxon>
        <taxon>Bacilli</taxon>
        <taxon>Bacillales</taxon>
        <taxon>Bacillaceae</taxon>
        <taxon>Gracilibacillus</taxon>
    </lineage>
</organism>
<feature type="transmembrane region" description="Helical" evidence="1">
    <location>
        <begin position="64"/>
        <end position="83"/>
    </location>
</feature>
<dbReference type="Proteomes" id="UP000245624">
    <property type="component" value="Unassembled WGS sequence"/>
</dbReference>
<dbReference type="Pfam" id="PF10710">
    <property type="entry name" value="DUF2512"/>
    <property type="match status" value="1"/>
</dbReference>
<feature type="transmembrane region" description="Helical" evidence="1">
    <location>
        <begin position="89"/>
        <end position="108"/>
    </location>
</feature>
<dbReference type="InterPro" id="IPR019649">
    <property type="entry name" value="DUF2512"/>
</dbReference>
<reference evidence="2 3" key="1">
    <citation type="submission" date="2018-05" db="EMBL/GenBank/DDBJ databases">
        <title>Genomic analysis of Gracilibacillus dipsosauri DD1 reveals novel features of a salt-tolerant amylase.</title>
        <authorList>
            <person name="Deutch C.E."/>
            <person name="Yang S."/>
        </authorList>
    </citation>
    <scope>NUCLEOTIDE SEQUENCE [LARGE SCALE GENOMIC DNA]</scope>
    <source>
        <strain evidence="2 3">DD1</strain>
    </source>
</reference>
<comment type="caution">
    <text evidence="2">The sequence shown here is derived from an EMBL/GenBank/DDBJ whole genome shotgun (WGS) entry which is preliminary data.</text>
</comment>
<dbReference type="RefSeq" id="WP_054861059.1">
    <property type="nucleotide sequence ID" value="NZ_QGTD01000003.1"/>
</dbReference>